<protein>
    <submittedName>
        <fullName evidence="1">Uncharacterized protein</fullName>
    </submittedName>
</protein>
<dbReference type="Proteomes" id="UP001145742">
    <property type="component" value="Unassembled WGS sequence"/>
</dbReference>
<keyword evidence="2" id="KW-1185">Reference proteome</keyword>
<dbReference type="InterPro" id="IPR043502">
    <property type="entry name" value="DNA/RNA_pol_sf"/>
</dbReference>
<dbReference type="Gene3D" id="3.30.70.270">
    <property type="match status" value="1"/>
</dbReference>
<dbReference type="EMBL" id="WHWB01034312">
    <property type="protein sequence ID" value="KAJ7411575.1"/>
    <property type="molecule type" value="Genomic_DNA"/>
</dbReference>
<reference evidence="1" key="1">
    <citation type="submission" date="2019-10" db="EMBL/GenBank/DDBJ databases">
        <authorList>
            <person name="Soares A.E.R."/>
            <person name="Aleixo A."/>
            <person name="Schneider P."/>
            <person name="Miyaki C.Y."/>
            <person name="Schneider M.P."/>
            <person name="Mello C."/>
            <person name="Vasconcelos A.T.R."/>
        </authorList>
    </citation>
    <scope>NUCLEOTIDE SEQUENCE</scope>
    <source>
        <tissue evidence="1">Muscle</tissue>
    </source>
</reference>
<name>A0ABQ9CY60_9PASS</name>
<evidence type="ECO:0000313" key="2">
    <source>
        <dbReference type="Proteomes" id="UP001145742"/>
    </source>
</evidence>
<evidence type="ECO:0000313" key="1">
    <source>
        <dbReference type="EMBL" id="KAJ7411575.1"/>
    </source>
</evidence>
<gene>
    <name evidence="1" type="ORF">WISP_102321</name>
</gene>
<organism evidence="1 2">
    <name type="scientific">Willisornis vidua</name>
    <name type="common">Xingu scale-backed antbird</name>
    <dbReference type="NCBI Taxonomy" id="1566151"/>
    <lineage>
        <taxon>Eukaryota</taxon>
        <taxon>Metazoa</taxon>
        <taxon>Chordata</taxon>
        <taxon>Craniata</taxon>
        <taxon>Vertebrata</taxon>
        <taxon>Euteleostomi</taxon>
        <taxon>Archelosauria</taxon>
        <taxon>Archosauria</taxon>
        <taxon>Dinosauria</taxon>
        <taxon>Saurischia</taxon>
        <taxon>Theropoda</taxon>
        <taxon>Coelurosauria</taxon>
        <taxon>Aves</taxon>
        <taxon>Neognathae</taxon>
        <taxon>Neoaves</taxon>
        <taxon>Telluraves</taxon>
        <taxon>Australaves</taxon>
        <taxon>Passeriformes</taxon>
        <taxon>Thamnophilidae</taxon>
        <taxon>Willisornis</taxon>
    </lineage>
</organism>
<proteinExistence type="predicted"/>
<sequence>MHIPEYSQTVSPLYLVTRKKNDLLWFPEQQQAFEEIEQEMAHAVALGPVSPETFKALESFEARSDDIILAGYPKSESTGLKATSPMIKSNP</sequence>
<comment type="caution">
    <text evidence="1">The sequence shown here is derived from an EMBL/GenBank/DDBJ whole genome shotgun (WGS) entry which is preliminary data.</text>
</comment>
<dbReference type="SUPFAM" id="SSF56672">
    <property type="entry name" value="DNA/RNA polymerases"/>
    <property type="match status" value="1"/>
</dbReference>
<dbReference type="InterPro" id="IPR043128">
    <property type="entry name" value="Rev_trsase/Diguanyl_cyclase"/>
</dbReference>
<accession>A0ABQ9CY60</accession>